<keyword evidence="5" id="KW-1185">Reference proteome</keyword>
<dbReference type="SUPFAM" id="SSF54534">
    <property type="entry name" value="FKBP-like"/>
    <property type="match status" value="1"/>
</dbReference>
<dbReference type="InterPro" id="IPR046357">
    <property type="entry name" value="PPIase_dom_sf"/>
</dbReference>
<evidence type="ECO:0000313" key="4">
    <source>
        <dbReference type="EMBL" id="UWX05941.1"/>
    </source>
</evidence>
<dbReference type="Proteomes" id="UP001058120">
    <property type="component" value="Chromosome"/>
</dbReference>
<keyword evidence="2" id="KW-0413">Isomerase</keyword>
<accession>A0ABY5Y2B0</accession>
<sequence length="309" mass="33718">MKIITVLIALGFLFTPDLSLASSRASIVATINSDMITALQLEKNVRLALLAKGVDPNKVSPGELKDIKKSVLDDLVKESILIQEAKNQNIDISDKDVEKEIQNSIDKAGISKEAFYADLAKQGYDEKFYKDKVKKSLLTQTLINRNVLRKIIVTNDEILEFYLANGGQITGKANVALLVYPNGEQMDMHSEKLQDNPRRFEDIAKDISVGPSADKGGVLGEMAVSDLAVPVQSAIQGLDAGEVSKVFSLNGAYAQAKVLSKTTSSDNLAEIIDPAVVAKIRDGLRMQRVGNKIEEYITGLEKKAIVTIR</sequence>
<evidence type="ECO:0000256" key="2">
    <source>
        <dbReference type="PROSITE-ProRule" id="PRU00278"/>
    </source>
</evidence>
<reference evidence="4" key="1">
    <citation type="submission" date="2020-12" db="EMBL/GenBank/DDBJ databases">
        <title>Taurinivorans muris gen. nov., sp. nov., fundamental and realized metabolic niche of a ubiquitous sulfidogenic bacterium in the murine intestine.</title>
        <authorList>
            <person name="Ye H."/>
            <person name="Hanson B.T."/>
            <person name="Loy A."/>
        </authorList>
    </citation>
    <scope>NUCLEOTIDE SEQUENCE</scope>
    <source>
        <strain evidence="4">LT0009</strain>
    </source>
</reference>
<dbReference type="SUPFAM" id="SSF109998">
    <property type="entry name" value="Triger factor/SurA peptide-binding domain-like"/>
    <property type="match status" value="1"/>
</dbReference>
<evidence type="ECO:0000313" key="5">
    <source>
        <dbReference type="Proteomes" id="UP001058120"/>
    </source>
</evidence>
<gene>
    <name evidence="4" type="ORF">JBF11_01030</name>
</gene>
<name>A0ABY5Y2B0_9BACT</name>
<dbReference type="Pfam" id="PF00639">
    <property type="entry name" value="Rotamase"/>
    <property type="match status" value="1"/>
</dbReference>
<keyword evidence="2" id="KW-0697">Rotamase</keyword>
<dbReference type="EMBL" id="CP065938">
    <property type="protein sequence ID" value="UWX05941.1"/>
    <property type="molecule type" value="Genomic_DNA"/>
</dbReference>
<protein>
    <submittedName>
        <fullName evidence="4">SurA N-terminal domain-containing protein</fullName>
    </submittedName>
</protein>
<dbReference type="PANTHER" id="PTHR47637:SF1">
    <property type="entry name" value="CHAPERONE SURA"/>
    <property type="match status" value="1"/>
</dbReference>
<evidence type="ECO:0000256" key="1">
    <source>
        <dbReference type="ARBA" id="ARBA00022729"/>
    </source>
</evidence>
<feature type="domain" description="PpiC" evidence="3">
    <location>
        <begin position="143"/>
        <end position="260"/>
    </location>
</feature>
<keyword evidence="1" id="KW-0732">Signal</keyword>
<dbReference type="InterPro" id="IPR027304">
    <property type="entry name" value="Trigger_fact/SurA_dom_sf"/>
</dbReference>
<dbReference type="PROSITE" id="PS50198">
    <property type="entry name" value="PPIC_PPIASE_2"/>
    <property type="match status" value="1"/>
</dbReference>
<dbReference type="Gene3D" id="1.10.4030.10">
    <property type="entry name" value="Porin chaperone SurA, peptide-binding domain"/>
    <property type="match status" value="1"/>
</dbReference>
<organism evidence="4 5">
    <name type="scientific">Taurinivorans muris</name>
    <dbReference type="NCBI Taxonomy" id="2787751"/>
    <lineage>
        <taxon>Bacteria</taxon>
        <taxon>Pseudomonadati</taxon>
        <taxon>Thermodesulfobacteriota</taxon>
        <taxon>Desulfovibrionia</taxon>
        <taxon>Desulfovibrionales</taxon>
        <taxon>Desulfovibrionaceae</taxon>
        <taxon>Taurinivorans</taxon>
    </lineage>
</organism>
<dbReference type="RefSeq" id="WP_334315535.1">
    <property type="nucleotide sequence ID" value="NZ_CP065938.1"/>
</dbReference>
<dbReference type="InterPro" id="IPR050280">
    <property type="entry name" value="OMP_Chaperone_SurA"/>
</dbReference>
<proteinExistence type="predicted"/>
<dbReference type="InterPro" id="IPR000297">
    <property type="entry name" value="PPIase_PpiC"/>
</dbReference>
<dbReference type="Gene3D" id="3.10.50.40">
    <property type="match status" value="1"/>
</dbReference>
<dbReference type="PANTHER" id="PTHR47637">
    <property type="entry name" value="CHAPERONE SURA"/>
    <property type="match status" value="1"/>
</dbReference>
<dbReference type="Pfam" id="PF13624">
    <property type="entry name" value="SurA_N_3"/>
    <property type="match status" value="1"/>
</dbReference>
<evidence type="ECO:0000259" key="3">
    <source>
        <dbReference type="PROSITE" id="PS50198"/>
    </source>
</evidence>